<evidence type="ECO:0008006" key="12">
    <source>
        <dbReference type="Google" id="ProtNLM"/>
    </source>
</evidence>
<gene>
    <name evidence="10" type="ORF">SAMN02927923_01866</name>
</gene>
<evidence type="ECO:0000256" key="5">
    <source>
        <dbReference type="ARBA" id="ARBA00022989"/>
    </source>
</evidence>
<evidence type="ECO:0000256" key="1">
    <source>
        <dbReference type="ARBA" id="ARBA00004651"/>
    </source>
</evidence>
<feature type="domain" description="YetF-like N-terminal transmembrane" evidence="9">
    <location>
        <begin position="17"/>
        <end position="83"/>
    </location>
</feature>
<protein>
    <recommendedName>
        <fullName evidence="12">DUF421 domain-containing protein</fullName>
    </recommendedName>
</protein>
<evidence type="ECO:0000256" key="6">
    <source>
        <dbReference type="ARBA" id="ARBA00023136"/>
    </source>
</evidence>
<dbReference type="GO" id="GO:0005886">
    <property type="term" value="C:plasma membrane"/>
    <property type="evidence" value="ECO:0007669"/>
    <property type="project" value="UniProtKB-SubCell"/>
</dbReference>
<feature type="transmembrane region" description="Helical" evidence="7">
    <location>
        <begin position="64"/>
        <end position="86"/>
    </location>
</feature>
<keyword evidence="3" id="KW-1003">Cell membrane</keyword>
<dbReference type="Pfam" id="PF04239">
    <property type="entry name" value="DUF421"/>
    <property type="match status" value="1"/>
</dbReference>
<sequence length="169" mass="18344">MLFDSWFGLLRVLVVGTLAYVALVTILRISGKRTLTKLSAFDLVVTVALGSILATVLLSRSVALAEGILAMALLVFLQFAITWLSVRSPRFAYLMKSEPTLIVHQGQFLDRALRAQRITRDEVMEALRGSGVPDVAQALAVVLEPDGSISVIKSADRNASFTLSSVRDP</sequence>
<dbReference type="PANTHER" id="PTHR34582">
    <property type="entry name" value="UPF0702 TRANSMEMBRANE PROTEIN YCAP"/>
    <property type="match status" value="1"/>
</dbReference>
<keyword evidence="11" id="KW-1185">Reference proteome</keyword>
<dbReference type="Gene3D" id="3.30.240.20">
    <property type="entry name" value="bsu07140 like domains"/>
    <property type="match status" value="1"/>
</dbReference>
<dbReference type="Proteomes" id="UP000199569">
    <property type="component" value="Unassembled WGS sequence"/>
</dbReference>
<evidence type="ECO:0000313" key="11">
    <source>
        <dbReference type="Proteomes" id="UP000199569"/>
    </source>
</evidence>
<name>A0A1G5HRN4_9HYPH</name>
<evidence type="ECO:0000313" key="10">
    <source>
        <dbReference type="EMBL" id="SCY66109.1"/>
    </source>
</evidence>
<accession>A0A1G5HRN4</accession>
<evidence type="ECO:0000256" key="2">
    <source>
        <dbReference type="ARBA" id="ARBA00006448"/>
    </source>
</evidence>
<feature type="domain" description="YetF C-terminal" evidence="8">
    <location>
        <begin position="88"/>
        <end position="163"/>
    </location>
</feature>
<dbReference type="OrthoDB" id="9793799at2"/>
<comment type="subcellular location">
    <subcellularLocation>
        <location evidence="1">Cell membrane</location>
        <topology evidence="1">Multi-pass membrane protein</topology>
    </subcellularLocation>
</comment>
<dbReference type="PANTHER" id="PTHR34582:SF6">
    <property type="entry name" value="UPF0702 TRANSMEMBRANE PROTEIN YCAP"/>
    <property type="match status" value="1"/>
</dbReference>
<keyword evidence="5 7" id="KW-1133">Transmembrane helix</keyword>
<dbReference type="InterPro" id="IPR007353">
    <property type="entry name" value="DUF421"/>
</dbReference>
<keyword evidence="6 7" id="KW-0472">Membrane</keyword>
<dbReference type="InterPro" id="IPR023090">
    <property type="entry name" value="UPF0702_alpha/beta_dom_sf"/>
</dbReference>
<proteinExistence type="inferred from homology"/>
<dbReference type="EMBL" id="FMVJ01000005">
    <property type="protein sequence ID" value="SCY66109.1"/>
    <property type="molecule type" value="Genomic_DNA"/>
</dbReference>
<dbReference type="RefSeq" id="WP_091133659.1">
    <property type="nucleotide sequence ID" value="NZ_FMVJ01000005.1"/>
</dbReference>
<keyword evidence="4 7" id="KW-0812">Transmembrane</keyword>
<reference evidence="10 11" key="1">
    <citation type="submission" date="2016-10" db="EMBL/GenBank/DDBJ databases">
        <authorList>
            <person name="de Groot N.N."/>
        </authorList>
    </citation>
    <scope>NUCLEOTIDE SEQUENCE [LARGE SCALE GENOMIC DNA]</scope>
    <source>
        <strain evidence="10 11">CGMCC 1.7666</strain>
    </source>
</reference>
<dbReference type="InterPro" id="IPR048454">
    <property type="entry name" value="YetF_N"/>
</dbReference>
<feature type="transmembrane region" description="Helical" evidence="7">
    <location>
        <begin position="6"/>
        <end position="27"/>
    </location>
</feature>
<feature type="transmembrane region" description="Helical" evidence="7">
    <location>
        <begin position="39"/>
        <end position="58"/>
    </location>
</feature>
<evidence type="ECO:0000256" key="4">
    <source>
        <dbReference type="ARBA" id="ARBA00022692"/>
    </source>
</evidence>
<dbReference type="Pfam" id="PF20730">
    <property type="entry name" value="YetF_N"/>
    <property type="match status" value="1"/>
</dbReference>
<evidence type="ECO:0000259" key="9">
    <source>
        <dbReference type="Pfam" id="PF20730"/>
    </source>
</evidence>
<evidence type="ECO:0000256" key="7">
    <source>
        <dbReference type="SAM" id="Phobius"/>
    </source>
</evidence>
<comment type="similarity">
    <text evidence="2">Belongs to the UPF0702 family.</text>
</comment>
<evidence type="ECO:0000259" key="8">
    <source>
        <dbReference type="Pfam" id="PF04239"/>
    </source>
</evidence>
<organism evidence="10 11">
    <name type="scientific">Microvirga guangxiensis</name>
    <dbReference type="NCBI Taxonomy" id="549386"/>
    <lineage>
        <taxon>Bacteria</taxon>
        <taxon>Pseudomonadati</taxon>
        <taxon>Pseudomonadota</taxon>
        <taxon>Alphaproteobacteria</taxon>
        <taxon>Hyphomicrobiales</taxon>
        <taxon>Methylobacteriaceae</taxon>
        <taxon>Microvirga</taxon>
    </lineage>
</organism>
<evidence type="ECO:0000256" key="3">
    <source>
        <dbReference type="ARBA" id="ARBA00022475"/>
    </source>
</evidence>
<dbReference type="AlphaFoldDB" id="A0A1G5HRN4"/>